<dbReference type="InterPro" id="IPR036047">
    <property type="entry name" value="F-box-like_dom_sf"/>
</dbReference>
<dbReference type="PANTHER" id="PTHR31293">
    <property type="entry name" value="RNI-LIKE SUPERFAMILY PROTEIN"/>
    <property type="match status" value="1"/>
</dbReference>
<dbReference type="AlphaFoldDB" id="R7W686"/>
<protein>
    <recommendedName>
        <fullName evidence="2">F-box domain-containing protein</fullName>
    </recommendedName>
</protein>
<dbReference type="SUPFAM" id="SSF81383">
    <property type="entry name" value="F-box domain"/>
    <property type="match status" value="1"/>
</dbReference>
<accession>R7W686</accession>
<sequence length="236" mass="26600">MSLPERGQQGSRDRLSDLPDGVVGHILSFLPTKEAGRAAALAGSWRHKFAYVHTISFVEYVAPFRGDDYTFYLRAGDRPSKNGAFLDDVNAALLCRRRCAGDRNAAPRSFRAHFGGYYDWDGPVVSQWLCHLLRRSGPELYLDLRLQLTVTAEHYAGEPDHHGGEEDDRCPSLPYGSSDADMFTLPLGSIEAVTRILEQAPRIKILTLFMKPSKDVWVHPHELSDEKRVREINLVH</sequence>
<evidence type="ECO:0008006" key="2">
    <source>
        <dbReference type="Google" id="ProtNLM"/>
    </source>
</evidence>
<proteinExistence type="predicted"/>
<evidence type="ECO:0000313" key="1">
    <source>
        <dbReference type="EnsemblPlants" id="EMT16606"/>
    </source>
</evidence>
<reference evidence="1" key="1">
    <citation type="submission" date="2015-06" db="UniProtKB">
        <authorList>
            <consortium name="EnsemblPlants"/>
        </authorList>
    </citation>
    <scope>IDENTIFICATION</scope>
</reference>
<name>R7W686_AEGTA</name>
<dbReference type="PANTHER" id="PTHR31293:SF12">
    <property type="entry name" value="RNI-LIKE SUPERFAMILY PROTEIN"/>
    <property type="match status" value="1"/>
</dbReference>
<dbReference type="InterPro" id="IPR055294">
    <property type="entry name" value="FBL60-like"/>
</dbReference>
<dbReference type="EnsemblPlants" id="EMT16606">
    <property type="protein sequence ID" value="EMT16606"/>
    <property type="gene ID" value="F775_43400"/>
</dbReference>
<organism evidence="1">
    <name type="scientific">Aegilops tauschii</name>
    <name type="common">Tausch's goatgrass</name>
    <name type="synonym">Aegilops squarrosa</name>
    <dbReference type="NCBI Taxonomy" id="37682"/>
    <lineage>
        <taxon>Eukaryota</taxon>
        <taxon>Viridiplantae</taxon>
        <taxon>Streptophyta</taxon>
        <taxon>Embryophyta</taxon>
        <taxon>Tracheophyta</taxon>
        <taxon>Spermatophyta</taxon>
        <taxon>Magnoliopsida</taxon>
        <taxon>Liliopsida</taxon>
        <taxon>Poales</taxon>
        <taxon>Poaceae</taxon>
        <taxon>BOP clade</taxon>
        <taxon>Pooideae</taxon>
        <taxon>Triticodae</taxon>
        <taxon>Triticeae</taxon>
        <taxon>Triticinae</taxon>
        <taxon>Aegilops</taxon>
    </lineage>
</organism>